<dbReference type="Pfam" id="PF13407">
    <property type="entry name" value="Peripla_BP_4"/>
    <property type="match status" value="1"/>
</dbReference>
<dbReference type="InterPro" id="IPR025997">
    <property type="entry name" value="SBP_2_dom"/>
</dbReference>
<dbReference type="PANTHER" id="PTHR46847">
    <property type="entry name" value="D-ALLOSE-BINDING PERIPLASMIC PROTEIN-RELATED"/>
    <property type="match status" value="1"/>
</dbReference>
<dbReference type="PANTHER" id="PTHR46847:SF1">
    <property type="entry name" value="D-ALLOSE-BINDING PERIPLASMIC PROTEIN-RELATED"/>
    <property type="match status" value="1"/>
</dbReference>
<evidence type="ECO:0000313" key="6">
    <source>
        <dbReference type="EMBL" id="KAB1656844.1"/>
    </source>
</evidence>
<dbReference type="GO" id="GO:0030246">
    <property type="term" value="F:carbohydrate binding"/>
    <property type="evidence" value="ECO:0007669"/>
    <property type="project" value="UniProtKB-ARBA"/>
</dbReference>
<sequence>MTNHGLFGRKPLLAASSMLAVAVLGLTGCAGSGQGTDGGADGDIGVSLIVKTNSNPFFIAMQEGAQTAAAANGVNLTLSAGKEDGDEDTQIQAIEAAISKGDAGILITPNGPAVLDAIQKARDAGLYVIALDTVPDPADAVDITFATDNFLAGQQIGSWAAESLAGGEAVIGMIDLFDDKAVSVDYNRDQGFLQGMGIELGDRSVNGDEAPQGSYTGGKGGSYTIVGNEASQGAEDGGRTAMENLLAKNPNINLVYTINEPAAYGAYQALEAAGKSTDDVTIVSIDGGCAGVGQVADGIIDATSQQYPVKMAELGVQAIAELVKTGTAPETSEGLDFFDTGVSLVTDKPVDGVESIDTTQGADLCWGTK</sequence>
<protein>
    <submittedName>
        <fullName evidence="6">Sugar ABC transporter substrate-binding protein</fullName>
    </submittedName>
</protein>
<evidence type="ECO:0000313" key="7">
    <source>
        <dbReference type="Proteomes" id="UP000467240"/>
    </source>
</evidence>
<evidence type="ECO:0000256" key="2">
    <source>
        <dbReference type="ARBA" id="ARBA00007639"/>
    </source>
</evidence>
<feature type="domain" description="Periplasmic binding protein" evidence="5">
    <location>
        <begin position="47"/>
        <end position="324"/>
    </location>
</feature>
<evidence type="ECO:0000259" key="5">
    <source>
        <dbReference type="Pfam" id="PF13407"/>
    </source>
</evidence>
<dbReference type="InterPro" id="IPR028082">
    <property type="entry name" value="Peripla_BP_I"/>
</dbReference>
<comment type="caution">
    <text evidence="6">The sequence shown here is derived from an EMBL/GenBank/DDBJ whole genome shotgun (WGS) entry which is preliminary data.</text>
</comment>
<dbReference type="EMBL" id="WBJZ01000010">
    <property type="protein sequence ID" value="KAB1656844.1"/>
    <property type="molecule type" value="Genomic_DNA"/>
</dbReference>
<gene>
    <name evidence="6" type="ORF">F8O01_09345</name>
</gene>
<dbReference type="OrthoDB" id="4827464at2"/>
<accession>A0A7J5BRK1</accession>
<organism evidence="6 7">
    <name type="scientific">Pseudoclavibacter chungangensis</name>
    <dbReference type="NCBI Taxonomy" id="587635"/>
    <lineage>
        <taxon>Bacteria</taxon>
        <taxon>Bacillati</taxon>
        <taxon>Actinomycetota</taxon>
        <taxon>Actinomycetes</taxon>
        <taxon>Micrococcales</taxon>
        <taxon>Microbacteriaceae</taxon>
        <taxon>Pseudoclavibacter</taxon>
    </lineage>
</organism>
<feature type="chain" id="PRO_5039233982" evidence="4">
    <location>
        <begin position="31"/>
        <end position="369"/>
    </location>
</feature>
<evidence type="ECO:0000256" key="4">
    <source>
        <dbReference type="SAM" id="SignalP"/>
    </source>
</evidence>
<reference evidence="6 7" key="1">
    <citation type="submission" date="2019-09" db="EMBL/GenBank/DDBJ databases">
        <title>Phylogeny of genus Pseudoclavibacter and closely related genus.</title>
        <authorList>
            <person name="Li Y."/>
        </authorList>
    </citation>
    <scope>NUCLEOTIDE SEQUENCE [LARGE SCALE GENOMIC DNA]</scope>
    <source>
        <strain evidence="6 7">DSM 23821</strain>
    </source>
</reference>
<name>A0A7J5BRK1_9MICO</name>
<keyword evidence="7" id="KW-1185">Reference proteome</keyword>
<evidence type="ECO:0000256" key="3">
    <source>
        <dbReference type="ARBA" id="ARBA00022729"/>
    </source>
</evidence>
<evidence type="ECO:0000256" key="1">
    <source>
        <dbReference type="ARBA" id="ARBA00004196"/>
    </source>
</evidence>
<dbReference type="SUPFAM" id="SSF53822">
    <property type="entry name" value="Periplasmic binding protein-like I"/>
    <property type="match status" value="1"/>
</dbReference>
<proteinExistence type="inferred from homology"/>
<keyword evidence="3 4" id="KW-0732">Signal</keyword>
<comment type="similarity">
    <text evidence="2">Belongs to the bacterial solute-binding protein 2 family.</text>
</comment>
<dbReference type="GO" id="GO:0030313">
    <property type="term" value="C:cell envelope"/>
    <property type="evidence" value="ECO:0007669"/>
    <property type="project" value="UniProtKB-SubCell"/>
</dbReference>
<dbReference type="RefSeq" id="WP_158040596.1">
    <property type="nucleotide sequence ID" value="NZ_JACCFV010000001.1"/>
</dbReference>
<dbReference type="Gene3D" id="3.40.50.2300">
    <property type="match status" value="2"/>
</dbReference>
<comment type="subcellular location">
    <subcellularLocation>
        <location evidence="1">Cell envelope</location>
    </subcellularLocation>
</comment>
<dbReference type="AlphaFoldDB" id="A0A7J5BRK1"/>
<dbReference type="Proteomes" id="UP000467240">
    <property type="component" value="Unassembled WGS sequence"/>
</dbReference>
<feature type="signal peptide" evidence="4">
    <location>
        <begin position="1"/>
        <end position="30"/>
    </location>
</feature>